<organism evidence="5 6">
    <name type="scientific">Candidatus Enterocola intestinipullorum</name>
    <dbReference type="NCBI Taxonomy" id="2840783"/>
    <lineage>
        <taxon>Bacteria</taxon>
        <taxon>Pseudomonadati</taxon>
        <taxon>Bacteroidota</taxon>
        <taxon>Bacteroidia</taxon>
        <taxon>Bacteroidales</taxon>
        <taxon>Candidatus Enterocola</taxon>
    </lineage>
</organism>
<protein>
    <submittedName>
        <fullName evidence="5">Glycoside hydrolase family 13 protein</fullName>
    </submittedName>
</protein>
<dbReference type="AlphaFoldDB" id="A0A9D9EEP3"/>
<comment type="caution">
    <text evidence="5">The sequence shown here is derived from an EMBL/GenBank/DDBJ whole genome shotgun (WGS) entry which is preliminary data.</text>
</comment>
<proteinExistence type="predicted"/>
<reference evidence="5" key="2">
    <citation type="journal article" date="2021" name="PeerJ">
        <title>Extensive microbial diversity within the chicken gut microbiome revealed by metagenomics and culture.</title>
        <authorList>
            <person name="Gilroy R."/>
            <person name="Ravi A."/>
            <person name="Getino M."/>
            <person name="Pursley I."/>
            <person name="Horton D.L."/>
            <person name="Alikhan N.F."/>
            <person name="Baker D."/>
            <person name="Gharbi K."/>
            <person name="Hall N."/>
            <person name="Watson M."/>
            <person name="Adriaenssens E.M."/>
            <person name="Foster-Nyarko E."/>
            <person name="Jarju S."/>
            <person name="Secka A."/>
            <person name="Antonio M."/>
            <person name="Oren A."/>
            <person name="Chaudhuri R.R."/>
            <person name="La Ragione R."/>
            <person name="Hildebrand F."/>
            <person name="Pallen M.J."/>
        </authorList>
    </citation>
    <scope>NUCLEOTIDE SEQUENCE</scope>
    <source>
        <strain evidence="5">D3-1215</strain>
    </source>
</reference>
<dbReference type="GO" id="GO:0016798">
    <property type="term" value="F:hydrolase activity, acting on glycosyl bonds"/>
    <property type="evidence" value="ECO:0007669"/>
    <property type="project" value="UniProtKB-KW"/>
</dbReference>
<dbReference type="InterPro" id="IPR019492">
    <property type="entry name" value="Cyclo-malto-dextrinase_C"/>
</dbReference>
<dbReference type="SUPFAM" id="SSF81296">
    <property type="entry name" value="E set domains"/>
    <property type="match status" value="1"/>
</dbReference>
<keyword evidence="1 5" id="KW-0378">Hydrolase</keyword>
<dbReference type="SUPFAM" id="SSF51011">
    <property type="entry name" value="Glycosyl hydrolase domain"/>
    <property type="match status" value="1"/>
</dbReference>
<dbReference type="Pfam" id="PF09087">
    <property type="entry name" value="Cyc-maltodext_N"/>
    <property type="match status" value="1"/>
</dbReference>
<keyword evidence="3" id="KW-0732">Signal</keyword>
<dbReference type="SMART" id="SM00642">
    <property type="entry name" value="Aamy"/>
    <property type="match status" value="1"/>
</dbReference>
<dbReference type="InterPro" id="IPR013780">
    <property type="entry name" value="Glyco_hydro_b"/>
</dbReference>
<feature type="signal peptide" evidence="3">
    <location>
        <begin position="1"/>
        <end position="18"/>
    </location>
</feature>
<dbReference type="Gene3D" id="2.60.40.10">
    <property type="entry name" value="Immunoglobulins"/>
    <property type="match status" value="1"/>
</dbReference>
<evidence type="ECO:0000313" key="5">
    <source>
        <dbReference type="EMBL" id="MBO8446389.1"/>
    </source>
</evidence>
<dbReference type="InterPro" id="IPR014756">
    <property type="entry name" value="Ig_E-set"/>
</dbReference>
<dbReference type="CDD" id="cd11340">
    <property type="entry name" value="AmyAc_bac_CMD_like_3"/>
    <property type="match status" value="1"/>
</dbReference>
<sequence length="616" mass="70410">MKKFLIPLLLLLSIPVFAAEGKSKLMLLEPSNWWIGMNNPSVQLMCYGENIAETVAEIDYDGVSITKQVETGNPNYLFVYLNIDKNTKPGKFKINFKRDGKKVASREFELKARKEGSAMRESFGPQDAVYLLMPDRFANGNNKNDKVKGYIETVDRSDLGARHGGDLQGIIDKVPYIEDLGCTALWITPFFDDNDQPYSYHHYSAGNYYKVDPRLGTNEDYMRLADSCRAHGIKLIIDIVPNHCGGVHWWMKDTPADDWLHTWPEYTGSNYRMTAWTDPHASKIDLEILQKGWFSNSQPDLNLSNPLLFDYLSQAYLWWIESAGVSGIRVDTYPYNDIKVASKFVKVFRDEYPNMNIVGECWVKTPLEIAYYQSGNNNKDGFESNLPSVMDFVLKDVLHAAFNEKDGWDTGMSRFYAHYAQDFAYADVNNVMNFLDNHDIDRFSVSVKRDVDKYKMGIAMLLTTRGYPQIYAGDEIMLDGIPGNYEGYRFDFPGGWKEDKRNAFTAEGRTAEENEVFDYMRTLLQYRKNNTALQTGKMVQFIPYDGIYVFSRQDAKNTVLVVFNNNEEAASVPLQRYEEIIQGRTSGKEVASGQSIDLSKPLEMPAKTAWIIELGD</sequence>
<dbReference type="GO" id="GO:0005975">
    <property type="term" value="P:carbohydrate metabolic process"/>
    <property type="evidence" value="ECO:0007669"/>
    <property type="project" value="InterPro"/>
</dbReference>
<evidence type="ECO:0000256" key="1">
    <source>
        <dbReference type="ARBA" id="ARBA00022801"/>
    </source>
</evidence>
<dbReference type="InterPro" id="IPR013783">
    <property type="entry name" value="Ig-like_fold"/>
</dbReference>
<keyword evidence="2" id="KW-0326">Glycosidase</keyword>
<dbReference type="Pfam" id="PF10438">
    <property type="entry name" value="Cyc-maltodext_C"/>
    <property type="match status" value="1"/>
</dbReference>
<dbReference type="Gene3D" id="3.20.20.80">
    <property type="entry name" value="Glycosidases"/>
    <property type="match status" value="1"/>
</dbReference>
<evidence type="ECO:0000256" key="2">
    <source>
        <dbReference type="ARBA" id="ARBA00023295"/>
    </source>
</evidence>
<evidence type="ECO:0000256" key="3">
    <source>
        <dbReference type="SAM" id="SignalP"/>
    </source>
</evidence>
<dbReference type="Proteomes" id="UP000823637">
    <property type="component" value="Unassembled WGS sequence"/>
</dbReference>
<feature type="chain" id="PRO_5038692900" evidence="3">
    <location>
        <begin position="19"/>
        <end position="616"/>
    </location>
</feature>
<evidence type="ECO:0000259" key="4">
    <source>
        <dbReference type="SMART" id="SM00642"/>
    </source>
</evidence>
<dbReference type="InterPro" id="IPR015171">
    <property type="entry name" value="Cyc-maltodext_N"/>
</dbReference>
<reference evidence="5" key="1">
    <citation type="submission" date="2020-10" db="EMBL/GenBank/DDBJ databases">
        <authorList>
            <person name="Gilroy R."/>
        </authorList>
    </citation>
    <scope>NUCLEOTIDE SEQUENCE</scope>
    <source>
        <strain evidence="5">D3-1215</strain>
    </source>
</reference>
<accession>A0A9D9EEP3</accession>
<dbReference type="InterPro" id="IPR006047">
    <property type="entry name" value="GH13_cat_dom"/>
</dbReference>
<dbReference type="PANTHER" id="PTHR10357:SF210">
    <property type="entry name" value="MALTODEXTRIN GLUCOSIDASE"/>
    <property type="match status" value="1"/>
</dbReference>
<dbReference type="Pfam" id="PF00128">
    <property type="entry name" value="Alpha-amylase"/>
    <property type="match status" value="1"/>
</dbReference>
<dbReference type="SUPFAM" id="SSF51445">
    <property type="entry name" value="(Trans)glycosidases"/>
    <property type="match status" value="1"/>
</dbReference>
<dbReference type="PANTHER" id="PTHR10357">
    <property type="entry name" value="ALPHA-AMYLASE FAMILY MEMBER"/>
    <property type="match status" value="1"/>
</dbReference>
<feature type="domain" description="Glycosyl hydrolase family 13 catalytic" evidence="4">
    <location>
        <begin position="131"/>
        <end position="527"/>
    </location>
</feature>
<dbReference type="EMBL" id="JADIMR010000019">
    <property type="protein sequence ID" value="MBO8446389.1"/>
    <property type="molecule type" value="Genomic_DNA"/>
</dbReference>
<gene>
    <name evidence="5" type="ORF">IAC32_01390</name>
</gene>
<dbReference type="InterPro" id="IPR017853">
    <property type="entry name" value="GH"/>
</dbReference>
<dbReference type="Gene3D" id="2.60.40.1180">
    <property type="entry name" value="Golgi alpha-mannosidase II"/>
    <property type="match status" value="1"/>
</dbReference>
<evidence type="ECO:0000313" key="6">
    <source>
        <dbReference type="Proteomes" id="UP000823637"/>
    </source>
</evidence>
<name>A0A9D9EEP3_9BACT</name>